<comment type="caution">
    <text evidence="2">The sequence shown here is derived from an EMBL/GenBank/DDBJ whole genome shotgun (WGS) entry which is preliminary data.</text>
</comment>
<evidence type="ECO:0000313" key="2">
    <source>
        <dbReference type="EMBL" id="KNC20609.1"/>
    </source>
</evidence>
<evidence type="ECO:0000256" key="1">
    <source>
        <dbReference type="SAM" id="MobiDB-lite"/>
    </source>
</evidence>
<organism evidence="2 3">
    <name type="scientific">Lucilia cuprina</name>
    <name type="common">Green bottle fly</name>
    <name type="synonym">Australian sheep blowfly</name>
    <dbReference type="NCBI Taxonomy" id="7375"/>
    <lineage>
        <taxon>Eukaryota</taxon>
        <taxon>Metazoa</taxon>
        <taxon>Ecdysozoa</taxon>
        <taxon>Arthropoda</taxon>
        <taxon>Hexapoda</taxon>
        <taxon>Insecta</taxon>
        <taxon>Pterygota</taxon>
        <taxon>Neoptera</taxon>
        <taxon>Endopterygota</taxon>
        <taxon>Diptera</taxon>
        <taxon>Brachycera</taxon>
        <taxon>Muscomorpha</taxon>
        <taxon>Oestroidea</taxon>
        <taxon>Calliphoridae</taxon>
        <taxon>Luciliinae</taxon>
        <taxon>Lucilia</taxon>
    </lineage>
</organism>
<protein>
    <submittedName>
        <fullName evidence="2">Uncharacterized protein</fullName>
    </submittedName>
</protein>
<gene>
    <name evidence="2" type="ORF">FF38_00432</name>
</gene>
<feature type="compositionally biased region" description="Polar residues" evidence="1">
    <location>
        <begin position="312"/>
        <end position="324"/>
    </location>
</feature>
<keyword evidence="3" id="KW-1185">Reference proteome</keyword>
<accession>A0A0L0BMW3</accession>
<proteinExistence type="predicted"/>
<sequence>MFLVTENTLYEQRTTSNTLTLCVLATNTYTFNISFPTHSPTVTPLWGILGLNRSYYEDPKGTSTNCPGMTSPVGTRSSRLCENLTRKFILFKNFQYLYLLLLTLPLLTRSYPTEADEKTISLDDVTVDSDLAASDKDSQLQKRSGGGSADYALHLKQGFLSSLGHASASIASGSSGGSSGGGYGYKSYGGDGHHGNSVEYNPWSLKKTVLNTIFQAVKAITGGVTALKGQLIKGSGYALSASGQVVAASGDKVTDVGKYIINSAQSKLQPIPSGGGGGHPFGKFASLSGASSGGSSSSGGVKHPSGPVVHTESITSYEIPSGHSSYGPPSKPPTFSSATHQYLPPSGSGGYTGGGAGYGGGHVAFEAPSSNYLPTAYGPDASTGQEFNIYGRHHKLTDEEARKAAVQLQEILNMLPNGKTEYTASKTVTLDTSNSGGYSTGYGTGEGVDLNSYGLPNDLGPLESLSHTEQITAAYGTKNPYDLYHQMRKQKQTPEEVYIEKHPNEGYDYKPAYKPENPNTYKYDNYHASAGGSNKDSLKDLTPIIAALEVAQKQQPAKTQVSYAVEKNVHKIPAQHGPAQFLPPAVQKTKYIYYQPTPSKYEYHTQYNTRPVYNGPYKVKRSAVDTAPILPRHKMSIFSAPDFENQDTLLYNPMLGDF</sequence>
<name>A0A0L0BMW3_LUCCU</name>
<dbReference type="OrthoDB" id="8195535at2759"/>
<dbReference type="EMBL" id="JRES01001712">
    <property type="protein sequence ID" value="KNC20609.1"/>
    <property type="molecule type" value="Genomic_DNA"/>
</dbReference>
<evidence type="ECO:0000313" key="3">
    <source>
        <dbReference type="Proteomes" id="UP000037069"/>
    </source>
</evidence>
<reference evidence="2 3" key="1">
    <citation type="journal article" date="2015" name="Nat. Commun.">
        <title>Lucilia cuprina genome unlocks parasitic fly biology to underpin future interventions.</title>
        <authorList>
            <person name="Anstead C.A."/>
            <person name="Korhonen P.K."/>
            <person name="Young N.D."/>
            <person name="Hall R.S."/>
            <person name="Jex A.R."/>
            <person name="Murali S.C."/>
            <person name="Hughes D.S."/>
            <person name="Lee S.F."/>
            <person name="Perry T."/>
            <person name="Stroehlein A.J."/>
            <person name="Ansell B.R."/>
            <person name="Breugelmans B."/>
            <person name="Hofmann A."/>
            <person name="Qu J."/>
            <person name="Dugan S."/>
            <person name="Lee S.L."/>
            <person name="Chao H."/>
            <person name="Dinh H."/>
            <person name="Han Y."/>
            <person name="Doddapaneni H.V."/>
            <person name="Worley K.C."/>
            <person name="Muzny D.M."/>
            <person name="Ioannidis P."/>
            <person name="Waterhouse R.M."/>
            <person name="Zdobnov E.M."/>
            <person name="James P.J."/>
            <person name="Bagnall N.H."/>
            <person name="Kotze A.C."/>
            <person name="Gibbs R.A."/>
            <person name="Richards S."/>
            <person name="Batterham P."/>
            <person name="Gasser R.B."/>
        </authorList>
    </citation>
    <scope>NUCLEOTIDE SEQUENCE [LARGE SCALE GENOMIC DNA]</scope>
    <source>
        <strain evidence="2 3">LS</strain>
        <tissue evidence="2">Full body</tissue>
    </source>
</reference>
<dbReference type="AlphaFoldDB" id="A0A0L0BMW3"/>
<feature type="region of interest" description="Disordered" evidence="1">
    <location>
        <begin position="268"/>
        <end position="348"/>
    </location>
</feature>
<feature type="compositionally biased region" description="Low complexity" evidence="1">
    <location>
        <begin position="281"/>
        <end position="310"/>
    </location>
</feature>
<dbReference type="Proteomes" id="UP000037069">
    <property type="component" value="Unassembled WGS sequence"/>
</dbReference>